<dbReference type="RefSeq" id="WP_008709545.1">
    <property type="nucleotide sequence ID" value="NZ_CABKQM010000003.1"/>
</dbReference>
<dbReference type="EMBL" id="JANFYT010000039">
    <property type="protein sequence ID" value="MCQ4815491.1"/>
    <property type="molecule type" value="Genomic_DNA"/>
</dbReference>
<evidence type="ECO:0000313" key="1">
    <source>
        <dbReference type="EMBL" id="MCQ4815491.1"/>
    </source>
</evidence>
<comment type="caution">
    <text evidence="1">The sequence shown here is derived from an EMBL/GenBank/DDBJ whole genome shotgun (WGS) entry which is preliminary data.</text>
</comment>
<dbReference type="AlphaFoldDB" id="A0AAW5K6W0"/>
<gene>
    <name evidence="1" type="ORF">NE630_13720</name>
</gene>
<dbReference type="Proteomes" id="UP001205919">
    <property type="component" value="Unassembled WGS sequence"/>
</dbReference>
<reference evidence="1 2" key="1">
    <citation type="submission" date="2022-06" db="EMBL/GenBank/DDBJ databases">
        <title>Isolation of gut microbiota from human fecal samples.</title>
        <authorList>
            <person name="Pamer E.G."/>
            <person name="Barat B."/>
            <person name="Waligurski E."/>
            <person name="Medina S."/>
            <person name="Paddock L."/>
            <person name="Mostad J."/>
        </authorList>
    </citation>
    <scope>NUCLEOTIDE SEQUENCE [LARGE SCALE GENOMIC DNA]</scope>
    <source>
        <strain evidence="1 2">DFI.9.90</strain>
    </source>
</reference>
<organism evidence="1 2">
    <name type="scientific">Cloacibacillus evryensis</name>
    <dbReference type="NCBI Taxonomy" id="508460"/>
    <lineage>
        <taxon>Bacteria</taxon>
        <taxon>Thermotogati</taxon>
        <taxon>Synergistota</taxon>
        <taxon>Synergistia</taxon>
        <taxon>Synergistales</taxon>
        <taxon>Synergistaceae</taxon>
        <taxon>Cloacibacillus</taxon>
    </lineage>
</organism>
<protein>
    <recommendedName>
        <fullName evidence="3">CopG-like ribbon-helix-helix domain-containing protein</fullName>
    </recommendedName>
</protein>
<keyword evidence="2" id="KW-1185">Reference proteome</keyword>
<proteinExistence type="predicted"/>
<accession>A0AAW5K6W0</accession>
<name>A0AAW5K6W0_9BACT</name>
<sequence length="64" mass="7205">MPNRYATDSAQLLIRLPEEMKRKLYRAVERLNAENPGAQYSANSVVRALIENFINGEAGGKLKK</sequence>
<evidence type="ECO:0008006" key="3">
    <source>
        <dbReference type="Google" id="ProtNLM"/>
    </source>
</evidence>
<evidence type="ECO:0000313" key="2">
    <source>
        <dbReference type="Proteomes" id="UP001205919"/>
    </source>
</evidence>